<reference evidence="1" key="1">
    <citation type="submission" date="2022-09" db="EMBL/GenBank/DDBJ databases">
        <title>Eubacterium sp. LFL-14 isolated from human feces.</title>
        <authorList>
            <person name="Liu F."/>
        </authorList>
    </citation>
    <scope>NUCLEOTIDE SEQUENCE</scope>
    <source>
        <strain evidence="1">LFL-14</strain>
    </source>
</reference>
<name>A0ABT2LWN4_9FIRM</name>
<dbReference type="RefSeq" id="WP_260978132.1">
    <property type="nucleotide sequence ID" value="NZ_JAODBU010000002.1"/>
</dbReference>
<proteinExistence type="predicted"/>
<comment type="caution">
    <text evidence="1">The sequence shown here is derived from an EMBL/GenBank/DDBJ whole genome shotgun (WGS) entry which is preliminary data.</text>
</comment>
<evidence type="ECO:0000313" key="1">
    <source>
        <dbReference type="EMBL" id="MCT7397695.1"/>
    </source>
</evidence>
<dbReference type="Proteomes" id="UP001431199">
    <property type="component" value="Unassembled WGS sequence"/>
</dbReference>
<dbReference type="EMBL" id="JAODBU010000002">
    <property type="protein sequence ID" value="MCT7397695.1"/>
    <property type="molecule type" value="Genomic_DNA"/>
</dbReference>
<keyword evidence="2" id="KW-1185">Reference proteome</keyword>
<protein>
    <submittedName>
        <fullName evidence="1">Uncharacterized protein</fullName>
    </submittedName>
</protein>
<gene>
    <name evidence="1" type="ORF">N5B56_01170</name>
</gene>
<sequence length="58" mass="6396">MNKVRKKITGVDLSTLEIGKNAKVLCCGEWLLTSPVINYCKHGGVVIIETKNSIYSTK</sequence>
<evidence type="ECO:0000313" key="2">
    <source>
        <dbReference type="Proteomes" id="UP001431199"/>
    </source>
</evidence>
<accession>A0ABT2LWN4</accession>
<organism evidence="1 2">
    <name type="scientific">Eubacterium album</name>
    <dbReference type="NCBI Taxonomy" id="2978477"/>
    <lineage>
        <taxon>Bacteria</taxon>
        <taxon>Bacillati</taxon>
        <taxon>Bacillota</taxon>
        <taxon>Clostridia</taxon>
        <taxon>Eubacteriales</taxon>
        <taxon>Eubacteriaceae</taxon>
        <taxon>Eubacterium</taxon>
    </lineage>
</organism>